<evidence type="ECO:0000313" key="2">
    <source>
        <dbReference type="EMBL" id="KJA23102.1"/>
    </source>
</evidence>
<dbReference type="PANTHER" id="PTHR33112">
    <property type="entry name" value="DOMAIN PROTEIN, PUTATIVE-RELATED"/>
    <property type="match status" value="1"/>
</dbReference>
<dbReference type="InterPro" id="IPR010730">
    <property type="entry name" value="HET"/>
</dbReference>
<dbReference type="PANTHER" id="PTHR33112:SF9">
    <property type="entry name" value="HETEROKARYON INCOMPATIBILITY DOMAIN-CONTAINING PROTEIN"/>
    <property type="match status" value="1"/>
</dbReference>
<dbReference type="OrthoDB" id="2970098at2759"/>
<dbReference type="EMBL" id="KN817545">
    <property type="protein sequence ID" value="KJA23102.1"/>
    <property type="molecule type" value="Genomic_DNA"/>
</dbReference>
<reference evidence="3" key="1">
    <citation type="submission" date="2014-04" db="EMBL/GenBank/DDBJ databases">
        <title>Evolutionary Origins and Diversification of the Mycorrhizal Mutualists.</title>
        <authorList>
            <consortium name="DOE Joint Genome Institute"/>
            <consortium name="Mycorrhizal Genomics Consortium"/>
            <person name="Kohler A."/>
            <person name="Kuo A."/>
            <person name="Nagy L.G."/>
            <person name="Floudas D."/>
            <person name="Copeland A."/>
            <person name="Barry K.W."/>
            <person name="Cichocki N."/>
            <person name="Veneault-Fourrey C."/>
            <person name="LaButti K."/>
            <person name="Lindquist E.A."/>
            <person name="Lipzen A."/>
            <person name="Lundell T."/>
            <person name="Morin E."/>
            <person name="Murat C."/>
            <person name="Riley R."/>
            <person name="Ohm R."/>
            <person name="Sun H."/>
            <person name="Tunlid A."/>
            <person name="Henrissat B."/>
            <person name="Grigoriev I.V."/>
            <person name="Hibbett D.S."/>
            <person name="Martin F."/>
        </authorList>
    </citation>
    <scope>NUCLEOTIDE SEQUENCE [LARGE SCALE GENOMIC DNA]</scope>
    <source>
        <strain evidence="3">FD-334 SS-4</strain>
    </source>
</reference>
<dbReference type="STRING" id="945553.A0A0D2L7J7"/>
<gene>
    <name evidence="2" type="ORF">HYPSUDRAFT_215378</name>
</gene>
<accession>A0A0D2L7J7</accession>
<dbReference type="Pfam" id="PF06985">
    <property type="entry name" value="HET"/>
    <property type="match status" value="1"/>
</dbReference>
<protein>
    <recommendedName>
        <fullName evidence="1">Heterokaryon incompatibility domain-containing protein</fullName>
    </recommendedName>
</protein>
<proteinExistence type="predicted"/>
<feature type="domain" description="Heterokaryon incompatibility" evidence="1">
    <location>
        <begin position="251"/>
        <end position="434"/>
    </location>
</feature>
<organism evidence="2 3">
    <name type="scientific">Hypholoma sublateritium (strain FD-334 SS-4)</name>
    <dbReference type="NCBI Taxonomy" id="945553"/>
    <lineage>
        <taxon>Eukaryota</taxon>
        <taxon>Fungi</taxon>
        <taxon>Dikarya</taxon>
        <taxon>Basidiomycota</taxon>
        <taxon>Agaricomycotina</taxon>
        <taxon>Agaricomycetes</taxon>
        <taxon>Agaricomycetidae</taxon>
        <taxon>Agaricales</taxon>
        <taxon>Agaricineae</taxon>
        <taxon>Strophariaceae</taxon>
        <taxon>Hypholoma</taxon>
    </lineage>
</organism>
<dbReference type="AlphaFoldDB" id="A0A0D2L7J7"/>
<name>A0A0D2L7J7_HYPSF</name>
<evidence type="ECO:0000259" key="1">
    <source>
        <dbReference type="Pfam" id="PF06985"/>
    </source>
</evidence>
<sequence length="833" mass="91816">MTRGIFVPFARRKKPAKKALDSSNPSVKGYNTQANCLTCYDLDFQYIPQPHKDPRICSIGQPARHWISSAMLSENVGCKSCQFLKSAFDTLTDSWGISVAEGRAIPYQIAILIDQDDAGAEDADEQESNRTIREAPRKLKVVMRCNPEHTKGGKKGGFDEEFEIEIYTPINGPPSHWKAIGAAGEVPTNPSGEECANIARPWIEECDRNHEHCHGQDSSNGEGDILPRRVLDLSAGQIRLIETTPGQRGRYVALSHCWGKEQLLITTRETLADRMAGINIETMPRTFQDSIIITRGLGIPFIWIDSLCIIQKDAEDWEEQSAVMADIYARCYLNIAATRAAGGHEGILKPRYTRRDSVRWSVDFARQTHHGASIEHVPTIRDFEVQSYKIPAVDEDIRIRVALWSSHEALQTSRWLRLHDDVAPLLPRTWVYQERSLAPRSLHIHSSEMIWICNAVQRCECAALDATPLGGDGWSATKAQIAMLGEAKSQKALHGLWRTIVEDISILDLSFESDRLPALSGLATRFAEHFPQNERYLAGLWEGDLLRDLLWESGGSQQVDGPTRERKAGVPSWSWASLSWGGDHASGLDWEYETKPKLAEWAGTTTYKQDPRTRLISASVEVQGKNRYGTVIGGSVIVEGALCGIINGDKYLEQKPLPIPGVMILHAGSFNSLHLNYDTAVSAQDSSDRIVYCLLIGCFNEVFDDPNKPHVQRFSSAVPNPAVIKARGTDASVNVEVCTGNPGTGCVSIPIGSDDCNNLTGGLEFLNKEISSAIVPGGIVCTFFEDFGCLAEQGGADDVVLTEGTWSFFSVPGTAEPTVDFNDLTSSFSCSPL</sequence>
<keyword evidence="3" id="KW-1185">Reference proteome</keyword>
<evidence type="ECO:0000313" key="3">
    <source>
        <dbReference type="Proteomes" id="UP000054270"/>
    </source>
</evidence>
<dbReference type="Proteomes" id="UP000054270">
    <property type="component" value="Unassembled WGS sequence"/>
</dbReference>